<dbReference type="RefSeq" id="WP_105591558.1">
    <property type="nucleotide sequence ID" value="NZ_PDET01000002.1"/>
</dbReference>
<feature type="chain" id="PRO_5015771941" evidence="1">
    <location>
        <begin position="36"/>
        <end position="380"/>
    </location>
</feature>
<feature type="domain" description="Fe/B12 periplasmic-binding" evidence="2">
    <location>
        <begin position="59"/>
        <end position="350"/>
    </location>
</feature>
<keyword evidence="4" id="KW-1185">Reference proteome</keyword>
<reference evidence="3 4" key="1">
    <citation type="submission" date="2017-10" db="EMBL/GenBank/DDBJ databases">
        <title>Draft genome of two endophytic bacteria isolated from 'guarana' Paullinia cupana (Mart.) Ducke.</title>
        <authorList>
            <person name="Siqueira K.A."/>
            <person name="Liotti R.G."/>
            <person name="Mendes T.A."/>
            <person name="Soares M.A."/>
        </authorList>
    </citation>
    <scope>NUCLEOTIDE SEQUENCE [LARGE SCALE GENOMIC DNA]</scope>
    <source>
        <strain evidence="3 4">342</strain>
    </source>
</reference>
<dbReference type="PROSITE" id="PS51257">
    <property type="entry name" value="PROKAR_LIPOPROTEIN"/>
    <property type="match status" value="1"/>
</dbReference>
<dbReference type="SUPFAM" id="SSF53807">
    <property type="entry name" value="Helical backbone' metal receptor"/>
    <property type="match status" value="1"/>
</dbReference>
<dbReference type="PROSITE" id="PS50983">
    <property type="entry name" value="FE_B12_PBP"/>
    <property type="match status" value="1"/>
</dbReference>
<evidence type="ECO:0000313" key="4">
    <source>
        <dbReference type="Proteomes" id="UP000239181"/>
    </source>
</evidence>
<dbReference type="Proteomes" id="UP000239181">
    <property type="component" value="Unassembled WGS sequence"/>
</dbReference>
<dbReference type="EMBL" id="PDET01000002">
    <property type="protein sequence ID" value="PRD16976.1"/>
    <property type="molecule type" value="Genomic_DNA"/>
</dbReference>
<evidence type="ECO:0000256" key="1">
    <source>
        <dbReference type="SAM" id="SignalP"/>
    </source>
</evidence>
<name>A0A2S9IGQ6_9GAMM</name>
<accession>A0A2S9IGQ6</accession>
<gene>
    <name evidence="3" type="ORF">CQW29_04765</name>
</gene>
<evidence type="ECO:0000313" key="3">
    <source>
        <dbReference type="EMBL" id="PRD16976.1"/>
    </source>
</evidence>
<protein>
    <submittedName>
        <fullName evidence="3">Siderophore ABC transporter substrate-binding protein</fullName>
    </submittedName>
</protein>
<dbReference type="OrthoDB" id="9775594at2"/>
<dbReference type="PANTHER" id="PTHR30535:SF34">
    <property type="entry name" value="MOLYBDATE-BINDING PROTEIN MOLA"/>
    <property type="match status" value="1"/>
</dbReference>
<dbReference type="InterPro" id="IPR050902">
    <property type="entry name" value="ABC_Transporter_SBP"/>
</dbReference>
<feature type="signal peptide" evidence="1">
    <location>
        <begin position="1"/>
        <end position="35"/>
    </location>
</feature>
<dbReference type="PANTHER" id="PTHR30535">
    <property type="entry name" value="VITAMIN B12-BINDING PROTEIN"/>
    <property type="match status" value="1"/>
</dbReference>
<dbReference type="AlphaFoldDB" id="A0A2S9IGQ6"/>
<sequence length="380" mass="41299">MMMLLRAGSPARSTFNVLLMVFLLAACALFTTARAAENSSVTVTDMLNRTVTLPAPAKRIVLAESRHIMTLALLDNDPLSSVVAWGTDLQRYSPATWQALKQRFPQAASIPEIGDLNSGTFSMEAAIAAKPDLVVFTLYGPIPDGLSKLDAAHVPYVFVDFFRHPLTKTVPSMRMLGRLTGHEKQAEAFIAFYQQHMDEIAKRVAKETTRPTVFFHLNPGGEECCFTSGKGNMSDFIAVAGGENLGVKTLNQAIGKLNLEYVLAQKPDFYLAGGGSSVSRQGLNVGPGVSAAESARSLKAIVSNPSLASLSAIRNRQGAGIWLFFFDNPLFFIGVEEMAKMLHPAAFADIDPAKTFDELNQRFLAFPLKGSFWTTLNGQE</sequence>
<proteinExistence type="predicted"/>
<dbReference type="Gene3D" id="3.40.50.1980">
    <property type="entry name" value="Nitrogenase molybdenum iron protein domain"/>
    <property type="match status" value="2"/>
</dbReference>
<keyword evidence="1" id="KW-0732">Signal</keyword>
<dbReference type="Pfam" id="PF01497">
    <property type="entry name" value="Peripla_BP_2"/>
    <property type="match status" value="1"/>
</dbReference>
<comment type="caution">
    <text evidence="3">The sequence shown here is derived from an EMBL/GenBank/DDBJ whole genome shotgun (WGS) entry which is preliminary data.</text>
</comment>
<organism evidence="3 4">
    <name type="scientific">Pantoea coffeiphila</name>
    <dbReference type="NCBI Taxonomy" id="1465635"/>
    <lineage>
        <taxon>Bacteria</taxon>
        <taxon>Pseudomonadati</taxon>
        <taxon>Pseudomonadota</taxon>
        <taxon>Gammaproteobacteria</taxon>
        <taxon>Enterobacterales</taxon>
        <taxon>Erwiniaceae</taxon>
        <taxon>Pantoea</taxon>
    </lineage>
</organism>
<evidence type="ECO:0000259" key="2">
    <source>
        <dbReference type="PROSITE" id="PS50983"/>
    </source>
</evidence>
<dbReference type="InterPro" id="IPR002491">
    <property type="entry name" value="ABC_transptr_periplasmic_BD"/>
</dbReference>